<proteinExistence type="predicted"/>
<gene>
    <name evidence="1" type="ORF">BS297_28535</name>
</gene>
<sequence length="195" mass="21531">MKYVYNGLDEALRCERPVDLPISLDLNRTDNVVVWLSAIRVYSFGMMFAIDARYEDPALSLSLGTYDGRPTFTHFSAPLLLGLGFADGSSVTTAQRTRGSLLELRTAESRSGSVRGEYLLAPIPPAGRIDVATAWPQLGMDEKVVTLDGEGIASASESVTQLWEPKRQPDPDLTSEHVTHQLQYQRGGWFGIRLD</sequence>
<organism evidence="1 2">
    <name type="scientific">Rhodococcus erythropolis</name>
    <name type="common">Arthrobacter picolinophilus</name>
    <dbReference type="NCBI Taxonomy" id="1833"/>
    <lineage>
        <taxon>Bacteria</taxon>
        <taxon>Bacillati</taxon>
        <taxon>Actinomycetota</taxon>
        <taxon>Actinomycetes</taxon>
        <taxon>Mycobacteriales</taxon>
        <taxon>Nocardiaceae</taxon>
        <taxon>Rhodococcus</taxon>
        <taxon>Rhodococcus erythropolis group</taxon>
    </lineage>
</organism>
<reference evidence="1 2" key="1">
    <citation type="journal article" date="2017" name="Poromechanics V (2013)">
        <title>Genomic Characterization of the Arsenic-Tolerant Actinobacterium, &lt;i&gt;Rhodococcus erythropolis&lt;/i&gt; S43.</title>
        <authorList>
            <person name="Retamal-Morales G."/>
            <person name="Mehnert M."/>
            <person name="Schwabe R."/>
            <person name="Tischler D."/>
            <person name="Schloemann M."/>
            <person name="Levican G.J."/>
        </authorList>
    </citation>
    <scope>NUCLEOTIDE SEQUENCE [LARGE SCALE GENOMIC DNA]</scope>
    <source>
        <strain evidence="1 2">S43</strain>
    </source>
</reference>
<evidence type="ECO:0000313" key="2">
    <source>
        <dbReference type="Proteomes" id="UP000325576"/>
    </source>
</evidence>
<comment type="caution">
    <text evidence="1">The sequence shown here is derived from an EMBL/GenBank/DDBJ whole genome shotgun (WGS) entry which is preliminary data.</text>
</comment>
<evidence type="ECO:0000313" key="1">
    <source>
        <dbReference type="EMBL" id="KAB2581896.1"/>
    </source>
</evidence>
<name>A0A0C2VKP3_RHOER</name>
<dbReference type="EMBL" id="MRBO01000769">
    <property type="protein sequence ID" value="KAB2581896.1"/>
    <property type="molecule type" value="Genomic_DNA"/>
</dbReference>
<dbReference type="Proteomes" id="UP000325576">
    <property type="component" value="Unassembled WGS sequence"/>
</dbReference>
<accession>A0A0C2VKP3</accession>
<dbReference type="AlphaFoldDB" id="A0A0C2VKP3"/>
<protein>
    <submittedName>
        <fullName evidence="1">Uncharacterized protein</fullName>
    </submittedName>
</protein>